<dbReference type="InterPro" id="IPR011008">
    <property type="entry name" value="Dimeric_a/b-barrel"/>
</dbReference>
<dbReference type="EMBL" id="VZSQ01000165">
    <property type="protein sequence ID" value="NWZ56251.1"/>
    <property type="molecule type" value="Genomic_DNA"/>
</dbReference>
<comment type="caution">
    <text evidence="1">The sequence shown here is derived from an EMBL/GenBank/DDBJ whole genome shotgun (WGS) entry which is preliminary data.</text>
</comment>
<dbReference type="SUPFAM" id="SSF54909">
    <property type="entry name" value="Dimeric alpha+beta barrel"/>
    <property type="match status" value="1"/>
</dbReference>
<dbReference type="AlphaFoldDB" id="A0A7K7NMB7"/>
<dbReference type="Proteomes" id="UP000585422">
    <property type="component" value="Unassembled WGS sequence"/>
</dbReference>
<reference evidence="1 2" key="1">
    <citation type="submission" date="2019-09" db="EMBL/GenBank/DDBJ databases">
        <title>Bird 10,000 Genomes (B10K) Project - Family phase.</title>
        <authorList>
            <person name="Zhang G."/>
        </authorList>
    </citation>
    <scope>NUCLEOTIDE SEQUENCE [LARGE SCALE GENOMIC DNA]</scope>
    <source>
        <strain evidence="1">OUT-0040</strain>
        <tissue evidence="1">Blood</tissue>
    </source>
</reference>
<dbReference type="GO" id="GO:0000137">
    <property type="term" value="C:Golgi cis cisterna"/>
    <property type="evidence" value="ECO:0007669"/>
    <property type="project" value="TreeGrafter"/>
</dbReference>
<feature type="non-terminal residue" evidence="1">
    <location>
        <position position="303"/>
    </location>
</feature>
<dbReference type="OrthoDB" id="289247at2759"/>
<dbReference type="InterPro" id="IPR039862">
    <property type="entry name" value="NECAB1/2/3"/>
</dbReference>
<dbReference type="GO" id="GO:0005783">
    <property type="term" value="C:endoplasmic reticulum"/>
    <property type="evidence" value="ECO:0007669"/>
    <property type="project" value="TreeGrafter"/>
</dbReference>
<proteinExistence type="predicted"/>
<dbReference type="GO" id="GO:0042984">
    <property type="term" value="P:regulation of amyloid precursor protein biosynthetic process"/>
    <property type="evidence" value="ECO:0007669"/>
    <property type="project" value="TreeGrafter"/>
</dbReference>
<sequence length="303" mass="33963">MACAELLAVCLLSADRGPAARHQPLPIFHDVNDGKLSFEEFKNYFADGILSSEELWELFSGIDRRHSDASPCQMWLCFPCAEPEASDRSSSPQRYETSSKMEQFLTRFLLRETMHQLQSLQASLECAVDTVEEQAGRERKDIKKSETSVGLRSGRRCGRRGQKNVCLSPTDPYSGMLTTGICSLVIPWVGVSDPLEPAPHGEAHVLTCAPHPWARRDQCGHTVPACQAPSQGRSCPRSVSACKLTDEACFILYEFWQDVTSWRSHLQSSCSKTFQRSIISLLESPELLTTMLFPASWWIMNNN</sequence>
<name>A0A7K7NMB7_HALAL</name>
<organism evidence="1 2">
    <name type="scientific">Haliaeetus albicilla</name>
    <name type="common">White-tailed sea-eagle</name>
    <name type="synonym">Falco albicilla</name>
    <dbReference type="NCBI Taxonomy" id="8969"/>
    <lineage>
        <taxon>Eukaryota</taxon>
        <taxon>Metazoa</taxon>
        <taxon>Chordata</taxon>
        <taxon>Craniata</taxon>
        <taxon>Vertebrata</taxon>
        <taxon>Euteleostomi</taxon>
        <taxon>Archelosauria</taxon>
        <taxon>Archosauria</taxon>
        <taxon>Dinosauria</taxon>
        <taxon>Saurischia</taxon>
        <taxon>Theropoda</taxon>
        <taxon>Coelurosauria</taxon>
        <taxon>Aves</taxon>
        <taxon>Neognathae</taxon>
        <taxon>Neoaves</taxon>
        <taxon>Telluraves</taxon>
        <taxon>Accipitrimorphae</taxon>
        <taxon>Accipitriformes</taxon>
        <taxon>Accipitridae</taxon>
        <taxon>Accipitrinae</taxon>
        <taxon>Haliaeetus</taxon>
    </lineage>
</organism>
<evidence type="ECO:0000313" key="2">
    <source>
        <dbReference type="Proteomes" id="UP000585422"/>
    </source>
</evidence>
<dbReference type="PANTHER" id="PTHR12178">
    <property type="entry name" value="EF-HAND DOMAIN-CONTAINING PROTEIN"/>
    <property type="match status" value="1"/>
</dbReference>
<accession>A0A7K7NMB7</accession>
<gene>
    <name evidence="1" type="primary">Necab3</name>
    <name evidence="1" type="ORF">HALALB_R07287</name>
</gene>
<dbReference type="PANTHER" id="PTHR12178:SF3">
    <property type="entry name" value="N-TERMINAL EF-HAND CALCIUM-BINDING PROTEIN 3"/>
    <property type="match status" value="1"/>
</dbReference>
<evidence type="ECO:0000313" key="1">
    <source>
        <dbReference type="EMBL" id="NWZ56251.1"/>
    </source>
</evidence>
<feature type="non-terminal residue" evidence="1">
    <location>
        <position position="1"/>
    </location>
</feature>
<protein>
    <submittedName>
        <fullName evidence="1">NECA3 protein</fullName>
    </submittedName>
</protein>
<keyword evidence="2" id="KW-1185">Reference proteome</keyword>